<feature type="compositionally biased region" description="Basic and acidic residues" evidence="1">
    <location>
        <begin position="342"/>
        <end position="353"/>
    </location>
</feature>
<evidence type="ECO:0000313" key="3">
    <source>
        <dbReference type="Proteomes" id="UP000419144"/>
    </source>
</evidence>
<keyword evidence="3" id="KW-1185">Reference proteome</keyword>
<feature type="compositionally biased region" description="Polar residues" evidence="1">
    <location>
        <begin position="323"/>
        <end position="334"/>
    </location>
</feature>
<dbReference type="VEuPathDB" id="TriTrypDB:LtaPh_2714300"/>
<feature type="region of interest" description="Disordered" evidence="1">
    <location>
        <begin position="291"/>
        <end position="371"/>
    </location>
</feature>
<gene>
    <name evidence="2" type="ORF">LtaPh_2714300</name>
</gene>
<reference evidence="2" key="1">
    <citation type="submission" date="2019-11" db="EMBL/GenBank/DDBJ databases">
        <title>Leishmania tarentolae CDS.</title>
        <authorList>
            <person name="Goto Y."/>
            <person name="Yamagishi J."/>
        </authorList>
    </citation>
    <scope>NUCLEOTIDE SEQUENCE [LARGE SCALE GENOMIC DNA]</scope>
    <source>
        <strain evidence="2">Parrot Tar II</strain>
    </source>
</reference>
<proteinExistence type="predicted"/>
<sequence length="396" mass="44781">MAPELQFDVRVKGCAAAAYKINEARMCLTEAKRVLMKTEDHLRQIRMMYHVLGIVPVTPTPPIQQPPNLQCPRPHTPIIVHENSLVKSARPVTLSDSGGVSFHAGQDCAGTMNINPPGSPRSLILTPTPVSNTHSHAHLMSGEFPGSVLAANALNFVSVWRKEDMMCTDRKDLIQLCLKARYDLELEEAGSRHRLRQLLLTVLEQMDRFVVMGEYSKFVVFCIDQEPVWRQAARQLQKENEARLQTTENIYSRFLIEEVAFSEKMRMFQEASDFVVSQCYAAREQRQHAPINVVKPPCNRKAEPQGTPVQSEPQSHLHHHQPNNESTTAASAGGSTPPKLQRLCDDSRDERSGSSKGKTSKNAKSYSTRKGDRYVRRWQELIWFFTNGERGKKSLH</sequence>
<dbReference type="AlphaFoldDB" id="A0A640KQI2"/>
<evidence type="ECO:0000313" key="2">
    <source>
        <dbReference type="EMBL" id="GET89787.1"/>
    </source>
</evidence>
<name>A0A640KQI2_LEITA</name>
<organism evidence="2 3">
    <name type="scientific">Leishmania tarentolae</name>
    <name type="common">Sauroleishmania tarentolae</name>
    <dbReference type="NCBI Taxonomy" id="5689"/>
    <lineage>
        <taxon>Eukaryota</taxon>
        <taxon>Discoba</taxon>
        <taxon>Euglenozoa</taxon>
        <taxon>Kinetoplastea</taxon>
        <taxon>Metakinetoplastina</taxon>
        <taxon>Trypanosomatida</taxon>
        <taxon>Trypanosomatidae</taxon>
        <taxon>Leishmaniinae</taxon>
        <taxon>Leishmania</taxon>
        <taxon>lizard Leishmania</taxon>
    </lineage>
</organism>
<accession>A0A640KQI2</accession>
<dbReference type="Proteomes" id="UP000419144">
    <property type="component" value="Unassembled WGS sequence"/>
</dbReference>
<protein>
    <submittedName>
        <fullName evidence="2">Uncharacterized protein</fullName>
    </submittedName>
</protein>
<feature type="compositionally biased region" description="Polar residues" evidence="1">
    <location>
        <begin position="354"/>
        <end position="368"/>
    </location>
</feature>
<dbReference type="OrthoDB" id="267007at2759"/>
<comment type="caution">
    <text evidence="2">The sequence shown here is derived from an EMBL/GenBank/DDBJ whole genome shotgun (WGS) entry which is preliminary data.</text>
</comment>
<dbReference type="EMBL" id="BLBS01000037">
    <property type="protein sequence ID" value="GET89787.1"/>
    <property type="molecule type" value="Genomic_DNA"/>
</dbReference>
<evidence type="ECO:0000256" key="1">
    <source>
        <dbReference type="SAM" id="MobiDB-lite"/>
    </source>
</evidence>